<evidence type="ECO:0000313" key="3">
    <source>
        <dbReference type="Proteomes" id="UP000272010"/>
    </source>
</evidence>
<feature type="compositionally biased region" description="Pro residues" evidence="1">
    <location>
        <begin position="214"/>
        <end position="223"/>
    </location>
</feature>
<feature type="region of interest" description="Disordered" evidence="1">
    <location>
        <begin position="201"/>
        <end position="223"/>
    </location>
</feature>
<sequence>MGVASASAPRRCFRTAEAGPAISGRGFARCLAISLAAHGGWTKVLRPPPSALRPPPSALRPPPSALRPPPPPSLTLPGAGRRSGGERRYATGEAPGIRTFVIAHVADSRQAGMGDIGYASGSALGMRGVCPCWKSSVLGRWALWERRYASGAASGRPSLDMADGRRRGESGNVGYAAGAAPGRRGVCPCWMSSAVGRARRFDPWQAAGQTPETGPAPPFSARS</sequence>
<feature type="region of interest" description="Disordered" evidence="1">
    <location>
        <begin position="44"/>
        <end position="90"/>
    </location>
</feature>
<dbReference type="AlphaFoldDB" id="A0A386UMF0"/>
<name>A0A386UMF0_9RHOB</name>
<gene>
    <name evidence="2" type="ORF">PY32053_01995</name>
</gene>
<protein>
    <submittedName>
        <fullName evidence="2">Uncharacterized protein</fullName>
    </submittedName>
</protein>
<reference evidence="3" key="1">
    <citation type="submission" date="2018-07" db="EMBL/GenBank/DDBJ databases">
        <title>Genome Structure of the Opportunistic Pathogen Paracoccus yeei (Alphaproteobacteria) and Identification of Putative Virulence Factors.</title>
        <authorList>
            <person name="Lasek R."/>
            <person name="Szuplewska M."/>
            <person name="Mitura M."/>
            <person name="Decewicz P."/>
            <person name="Chmielowska C."/>
            <person name="Pawlot A."/>
            <person name="Sentkowska D."/>
            <person name="Czarnecki J."/>
            <person name="Bartosik D."/>
        </authorList>
    </citation>
    <scope>NUCLEOTIDE SEQUENCE [LARGE SCALE GENOMIC DNA]</scope>
    <source>
        <strain evidence="3">CCUG 32053</strain>
    </source>
</reference>
<proteinExistence type="predicted"/>
<organism evidence="2 3">
    <name type="scientific">Paracoccus yeei</name>
    <dbReference type="NCBI Taxonomy" id="147645"/>
    <lineage>
        <taxon>Bacteria</taxon>
        <taxon>Pseudomonadati</taxon>
        <taxon>Pseudomonadota</taxon>
        <taxon>Alphaproteobacteria</taxon>
        <taxon>Rhodobacterales</taxon>
        <taxon>Paracoccaceae</taxon>
        <taxon>Paracoccus</taxon>
    </lineage>
</organism>
<evidence type="ECO:0000256" key="1">
    <source>
        <dbReference type="SAM" id="MobiDB-lite"/>
    </source>
</evidence>
<evidence type="ECO:0000313" key="2">
    <source>
        <dbReference type="EMBL" id="AYF01609.1"/>
    </source>
</evidence>
<dbReference type="Proteomes" id="UP000272010">
    <property type="component" value="Chromosome"/>
</dbReference>
<dbReference type="EMBL" id="CP031078">
    <property type="protein sequence ID" value="AYF01609.1"/>
    <property type="molecule type" value="Genomic_DNA"/>
</dbReference>
<feature type="compositionally biased region" description="Pro residues" evidence="1">
    <location>
        <begin position="46"/>
        <end position="74"/>
    </location>
</feature>
<accession>A0A386UMF0</accession>